<keyword evidence="5" id="KW-0547">Nucleotide-binding</keyword>
<evidence type="ECO:0000313" key="11">
    <source>
        <dbReference type="EMBL" id="SVB73633.1"/>
    </source>
</evidence>
<evidence type="ECO:0000256" key="5">
    <source>
        <dbReference type="ARBA" id="ARBA00022741"/>
    </source>
</evidence>
<evidence type="ECO:0000259" key="10">
    <source>
        <dbReference type="PROSITE" id="PS51385"/>
    </source>
</evidence>
<evidence type="ECO:0000256" key="8">
    <source>
        <dbReference type="ARBA" id="ARBA00023027"/>
    </source>
</evidence>
<gene>
    <name evidence="11" type="ORF">METZ01_LOCUS226487</name>
</gene>
<name>A0A382GGA0_9ZZZZ</name>
<dbReference type="PANTHER" id="PTHR13232">
    <property type="entry name" value="NAD(P)H-HYDRATE EPIMERASE"/>
    <property type="match status" value="1"/>
</dbReference>
<dbReference type="SUPFAM" id="SSF64153">
    <property type="entry name" value="YjeF N-terminal domain-like"/>
    <property type="match status" value="1"/>
</dbReference>
<dbReference type="EC" id="5.1.99.6" evidence="3"/>
<feature type="non-terminal residue" evidence="11">
    <location>
        <position position="242"/>
    </location>
</feature>
<evidence type="ECO:0000256" key="7">
    <source>
        <dbReference type="ARBA" id="ARBA00022958"/>
    </source>
</evidence>
<dbReference type="Pfam" id="PF03853">
    <property type="entry name" value="YjeF_N"/>
    <property type="match status" value="1"/>
</dbReference>
<keyword evidence="6" id="KW-0521">NADP</keyword>
<comment type="catalytic activity">
    <reaction evidence="2">
        <text>(6R)-NADPHX = (6S)-NADPHX</text>
        <dbReference type="Rhea" id="RHEA:32227"/>
        <dbReference type="ChEBI" id="CHEBI:64076"/>
        <dbReference type="ChEBI" id="CHEBI:64077"/>
        <dbReference type="EC" id="5.1.99.6"/>
    </reaction>
</comment>
<dbReference type="PANTHER" id="PTHR13232:SF10">
    <property type="entry name" value="NAD(P)H-HYDRATE EPIMERASE"/>
    <property type="match status" value="1"/>
</dbReference>
<dbReference type="HAMAP" id="MF_01966">
    <property type="entry name" value="NADHX_epimerase"/>
    <property type="match status" value="1"/>
</dbReference>
<protein>
    <recommendedName>
        <fullName evidence="3">NAD(P)H-hydrate epimerase</fullName>
        <ecNumber evidence="3">5.1.99.6</ecNumber>
    </recommendedName>
</protein>
<accession>A0A382GGA0</accession>
<evidence type="ECO:0000256" key="9">
    <source>
        <dbReference type="ARBA" id="ARBA00023235"/>
    </source>
</evidence>
<dbReference type="GO" id="GO:0000166">
    <property type="term" value="F:nucleotide binding"/>
    <property type="evidence" value="ECO:0007669"/>
    <property type="project" value="UniProtKB-KW"/>
</dbReference>
<evidence type="ECO:0000256" key="4">
    <source>
        <dbReference type="ARBA" id="ARBA00022723"/>
    </source>
</evidence>
<dbReference type="InterPro" id="IPR036652">
    <property type="entry name" value="YjeF_N_dom_sf"/>
</dbReference>
<dbReference type="Gene3D" id="3.40.50.10260">
    <property type="entry name" value="YjeF N-terminal domain"/>
    <property type="match status" value="1"/>
</dbReference>
<organism evidence="11">
    <name type="scientific">marine metagenome</name>
    <dbReference type="NCBI Taxonomy" id="408172"/>
    <lineage>
        <taxon>unclassified sequences</taxon>
        <taxon>metagenomes</taxon>
        <taxon>ecological metagenomes</taxon>
    </lineage>
</organism>
<reference evidence="11" key="1">
    <citation type="submission" date="2018-05" db="EMBL/GenBank/DDBJ databases">
        <authorList>
            <person name="Lanie J.A."/>
            <person name="Ng W.-L."/>
            <person name="Kazmierczak K.M."/>
            <person name="Andrzejewski T.M."/>
            <person name="Davidsen T.M."/>
            <person name="Wayne K.J."/>
            <person name="Tettelin H."/>
            <person name="Glass J.I."/>
            <person name="Rusch D."/>
            <person name="Podicherti R."/>
            <person name="Tsui H.-C.T."/>
            <person name="Winkler M.E."/>
        </authorList>
    </citation>
    <scope>NUCLEOTIDE SEQUENCE</scope>
</reference>
<dbReference type="GO" id="GO:0046872">
    <property type="term" value="F:metal ion binding"/>
    <property type="evidence" value="ECO:0007669"/>
    <property type="project" value="UniProtKB-KW"/>
</dbReference>
<dbReference type="AlphaFoldDB" id="A0A382GGA0"/>
<keyword evidence="7" id="KW-0630">Potassium</keyword>
<keyword evidence="9" id="KW-0413">Isomerase</keyword>
<dbReference type="NCBIfam" id="TIGR00197">
    <property type="entry name" value="yjeF_nterm"/>
    <property type="match status" value="1"/>
</dbReference>
<dbReference type="InterPro" id="IPR032976">
    <property type="entry name" value="YJEFN_prot_NAXE-like"/>
</dbReference>
<evidence type="ECO:0000256" key="6">
    <source>
        <dbReference type="ARBA" id="ARBA00022857"/>
    </source>
</evidence>
<keyword evidence="4" id="KW-0479">Metal-binding</keyword>
<dbReference type="GO" id="GO:0052856">
    <property type="term" value="F:NAD(P)HX epimerase activity"/>
    <property type="evidence" value="ECO:0007669"/>
    <property type="project" value="UniProtKB-EC"/>
</dbReference>
<dbReference type="PROSITE" id="PS51385">
    <property type="entry name" value="YJEF_N"/>
    <property type="match status" value="1"/>
</dbReference>
<dbReference type="InterPro" id="IPR004443">
    <property type="entry name" value="YjeF_N_dom"/>
</dbReference>
<dbReference type="EMBL" id="UINC01055119">
    <property type="protein sequence ID" value="SVB73633.1"/>
    <property type="molecule type" value="Genomic_DNA"/>
</dbReference>
<feature type="domain" description="YjeF N-terminal" evidence="10">
    <location>
        <begin position="11"/>
        <end position="206"/>
    </location>
</feature>
<evidence type="ECO:0000256" key="2">
    <source>
        <dbReference type="ARBA" id="ARBA00000909"/>
    </source>
</evidence>
<evidence type="ECO:0000256" key="1">
    <source>
        <dbReference type="ARBA" id="ARBA00000013"/>
    </source>
</evidence>
<dbReference type="GO" id="GO:0005739">
    <property type="term" value="C:mitochondrion"/>
    <property type="evidence" value="ECO:0007669"/>
    <property type="project" value="TreeGrafter"/>
</dbReference>
<evidence type="ECO:0000256" key="3">
    <source>
        <dbReference type="ARBA" id="ARBA00012228"/>
    </source>
</evidence>
<sequence>MTEYILSNEEMAQADQITITSGISSIQLMENAGKAVFKNLPTKNINRVLILAGPGNNGGDGFVVARLLIEIGTQVDVYFFSSKKISKDCEINKNRIDDHIIIDEITDFSQYAYVVDALFGTGFTRRIPKVLENLFFKIKKNKIPVYAVDIPSGINGNSSKIDGDCLQCSKTITFFNKKKCHYLYPGKRFCGEVIVEDIGISKEIFKTVNPKIKNNNPDLWIKEFPFPSSADHKYSRGLLVIN</sequence>
<comment type="catalytic activity">
    <reaction evidence="1">
        <text>(6R)-NADHX = (6S)-NADHX</text>
        <dbReference type="Rhea" id="RHEA:32215"/>
        <dbReference type="ChEBI" id="CHEBI:64074"/>
        <dbReference type="ChEBI" id="CHEBI:64075"/>
        <dbReference type="EC" id="5.1.99.6"/>
    </reaction>
</comment>
<proteinExistence type="inferred from homology"/>
<keyword evidence="8" id="KW-0520">NAD</keyword>